<dbReference type="Proteomes" id="UP000195755">
    <property type="component" value="Chromosome"/>
</dbReference>
<reference evidence="1 2" key="1">
    <citation type="submission" date="2017-06" db="EMBL/GenBank/DDBJ databases">
        <title>Streptomyces albireticuli Genome sequencing and assembly.</title>
        <authorList>
            <person name="Wang Y."/>
            <person name="Du B."/>
            <person name="Ding Y."/>
            <person name="Liu H."/>
            <person name="Hou Q."/>
            <person name="Liu K."/>
            <person name="Yao L."/>
            <person name="Wang C."/>
        </authorList>
    </citation>
    <scope>NUCLEOTIDE SEQUENCE [LARGE SCALE GENOMIC DNA]</scope>
    <source>
        <strain evidence="1 2">MDJK11</strain>
    </source>
</reference>
<gene>
    <name evidence="1" type="ORF">SMD11_6985</name>
</gene>
<organism evidence="1 2">
    <name type="scientific">Streptomyces albireticuli</name>
    <dbReference type="NCBI Taxonomy" id="1940"/>
    <lineage>
        <taxon>Bacteria</taxon>
        <taxon>Bacillati</taxon>
        <taxon>Actinomycetota</taxon>
        <taxon>Actinomycetes</taxon>
        <taxon>Kitasatosporales</taxon>
        <taxon>Streptomycetaceae</taxon>
        <taxon>Streptomyces</taxon>
    </lineage>
</organism>
<dbReference type="AlphaFoldDB" id="A0A1Z2LEA3"/>
<dbReference type="KEGG" id="salj:SMD11_6985"/>
<protein>
    <submittedName>
        <fullName evidence="1">Uncharacterized protein</fullName>
    </submittedName>
</protein>
<sequence>MIMGWCKLHGEWQPGWSSEACAAAGGQYSETGPGTCFVATILTRSYGQAILELGQTYGTAIAFRDQVLGSSPPGTQLVENYYRYNPTILPLVMGDYELMAEAMTTWTSIVSFVRATVAAARGGEAAEEFPEQRLTQELHDNVTHLLDRLQSKSEDADFHTWIDEVKEELARYVNLSPQQALETIHRK</sequence>
<proteinExistence type="predicted"/>
<evidence type="ECO:0000313" key="1">
    <source>
        <dbReference type="EMBL" id="ARZ72561.1"/>
    </source>
</evidence>
<dbReference type="EMBL" id="CP021744">
    <property type="protein sequence ID" value="ARZ72561.1"/>
    <property type="molecule type" value="Genomic_DNA"/>
</dbReference>
<evidence type="ECO:0000313" key="2">
    <source>
        <dbReference type="Proteomes" id="UP000195755"/>
    </source>
</evidence>
<accession>A0A1Z2LEA3</accession>
<dbReference type="RefSeq" id="WP_087930140.1">
    <property type="nucleotide sequence ID" value="NZ_CP021744.1"/>
</dbReference>
<name>A0A1Z2LEA3_9ACTN</name>